<organism evidence="3">
    <name type="scientific">Eutreptiella gymnastica</name>
    <dbReference type="NCBI Taxonomy" id="73025"/>
    <lineage>
        <taxon>Eukaryota</taxon>
        <taxon>Discoba</taxon>
        <taxon>Euglenozoa</taxon>
        <taxon>Euglenida</taxon>
        <taxon>Spirocuta</taxon>
        <taxon>Euglenophyceae</taxon>
        <taxon>Eutreptiales</taxon>
        <taxon>Eutreptiaceae</taxon>
        <taxon>Eutreptiella</taxon>
    </lineage>
</organism>
<name>A0A7S4GJB1_9EUGL</name>
<sequence length="564" mass="62737">MVPLILVVMALAGLGLYQLKASQKPAPTLLTNEKERFHEPVLAPGDRDLWNSSNAATPNVPPRALPAAVAPIVQPVSVSPAPPSPVSVQSPVSVAPAPPSATETASKIPRAGARQGPGPRLEPLASHSSAQAVVERCLEDTSATCSYTDDCPPMDRECLRAFIPFGTPYERVVCCFRCCMRWAKREFFTFNQQACSVPVRRCRHRIVPELETPVLLSHTMVSRFADYQFCGFGFCGDWANAWDFPSMKRTPVRRSGFISVHTHSPSMKPFTQCILPKLQFPVMVHSPGGSRWPTMPAIQRHRHTHGLFDALPDVGPPRDFSQVTPEGVAARQPLPFRYSKVHFMPIGVLAPVRIHNQLMAAAANGTAAGTGKSRLLLCRGMTDRKTDTGSRQAKMKVLNRNGFKECQVNTNVPELFRVMADADFVASPAGDDFQNFRDTEAVISGAIILVDYQPWLHELRQGMPVVEVRNWRDVTKEWLEERLAEMRRKIRKREVSLTKAYLPHWLYELSATSAVPAENLTYPSVTEGCSPKDIAALNYGPLRRHWKPMECDGKGKWGNETWDN</sequence>
<evidence type="ECO:0000313" key="3">
    <source>
        <dbReference type="EMBL" id="CAE0838693.1"/>
    </source>
</evidence>
<gene>
    <name evidence="3" type="ORF">EGYM00163_LOCUS50065</name>
</gene>
<feature type="compositionally biased region" description="Low complexity" evidence="1">
    <location>
        <begin position="86"/>
        <end position="95"/>
    </location>
</feature>
<dbReference type="AlphaFoldDB" id="A0A7S4GJB1"/>
<evidence type="ECO:0000256" key="2">
    <source>
        <dbReference type="SAM" id="SignalP"/>
    </source>
</evidence>
<feature type="region of interest" description="Disordered" evidence="1">
    <location>
        <begin position="80"/>
        <end position="125"/>
    </location>
</feature>
<feature type="signal peptide" evidence="2">
    <location>
        <begin position="1"/>
        <end position="21"/>
    </location>
</feature>
<reference evidence="3" key="1">
    <citation type="submission" date="2021-01" db="EMBL/GenBank/DDBJ databases">
        <authorList>
            <person name="Corre E."/>
            <person name="Pelletier E."/>
            <person name="Niang G."/>
            <person name="Scheremetjew M."/>
            <person name="Finn R."/>
            <person name="Kale V."/>
            <person name="Holt S."/>
            <person name="Cochrane G."/>
            <person name="Meng A."/>
            <person name="Brown T."/>
            <person name="Cohen L."/>
        </authorList>
    </citation>
    <scope>NUCLEOTIDE SEQUENCE</scope>
    <source>
        <strain evidence="3">CCMP1594</strain>
    </source>
</reference>
<dbReference type="EMBL" id="HBJA01145671">
    <property type="protein sequence ID" value="CAE0838693.1"/>
    <property type="molecule type" value="Transcribed_RNA"/>
</dbReference>
<keyword evidence="2" id="KW-0732">Signal</keyword>
<evidence type="ECO:0008006" key="4">
    <source>
        <dbReference type="Google" id="ProtNLM"/>
    </source>
</evidence>
<feature type="chain" id="PRO_5031392969" description="Exostosin GT47 domain-containing protein" evidence="2">
    <location>
        <begin position="22"/>
        <end position="564"/>
    </location>
</feature>
<proteinExistence type="predicted"/>
<evidence type="ECO:0000256" key="1">
    <source>
        <dbReference type="SAM" id="MobiDB-lite"/>
    </source>
</evidence>
<accession>A0A7S4GJB1</accession>
<protein>
    <recommendedName>
        <fullName evidence="4">Exostosin GT47 domain-containing protein</fullName>
    </recommendedName>
</protein>